<sequence>MNYKNCLQGILCRSRLLIALLFLVLEATSFALDQIGGNQFDVLVASLLLSLMGFLMTAFAAAGSRTDVEKDRNMIELAFSVVQLMMTFVYLSLSILSVKINSNIASIFPLVLGVTSLALACKHNELAQTDIQPSTPEGDEEWGFPSDNPPGIDVEEETTPPSINGEEEEIPESRAPPQTDIQPSTPGGDEEWGFPSDNPPGINVEEETTPPSINGEEEEIPESRAPPISSDTPTMSGNDEITDSEAPAKPAGILCRSRLLIALLFLVLEATSFALDQIGGNQFDVLVASLVLSLMGFLMTVFAAAGSRTDVEKDRNMIELAFSVVQLIMTFVYLSLSILSVKINSNIASIFPLVLAVTSLALAYKHNELAQTDIRPSTPEGDEEGGFPSDNPPGINVEEETTPPLINGEEEEIPESRAPPISSDTPTMSGNEEITDSEAPAKPAVS</sequence>
<protein>
    <submittedName>
        <fullName evidence="4">Uncharacterized protein</fullName>
    </submittedName>
</protein>
<feature type="transmembrane region" description="Helical" evidence="2">
    <location>
        <begin position="285"/>
        <end position="305"/>
    </location>
</feature>
<dbReference type="Proteomes" id="UP000827721">
    <property type="component" value="Unassembled WGS sequence"/>
</dbReference>
<proteinExistence type="predicted"/>
<feature type="chain" id="PRO_5045834068" evidence="3">
    <location>
        <begin position="32"/>
        <end position="446"/>
    </location>
</feature>
<feature type="transmembrane region" description="Helical" evidence="2">
    <location>
        <begin position="74"/>
        <end position="98"/>
    </location>
</feature>
<evidence type="ECO:0000256" key="3">
    <source>
        <dbReference type="SAM" id="SignalP"/>
    </source>
</evidence>
<accession>A0ABQ8IHU6</accession>
<feature type="transmembrane region" description="Helical" evidence="2">
    <location>
        <begin position="259"/>
        <end position="279"/>
    </location>
</feature>
<feature type="region of interest" description="Disordered" evidence="1">
    <location>
        <begin position="373"/>
        <end position="446"/>
    </location>
</feature>
<organism evidence="4 5">
    <name type="scientific">Xanthoceras sorbifolium</name>
    <dbReference type="NCBI Taxonomy" id="99658"/>
    <lineage>
        <taxon>Eukaryota</taxon>
        <taxon>Viridiplantae</taxon>
        <taxon>Streptophyta</taxon>
        <taxon>Embryophyta</taxon>
        <taxon>Tracheophyta</taxon>
        <taxon>Spermatophyta</taxon>
        <taxon>Magnoliopsida</taxon>
        <taxon>eudicotyledons</taxon>
        <taxon>Gunneridae</taxon>
        <taxon>Pentapetalae</taxon>
        <taxon>rosids</taxon>
        <taxon>malvids</taxon>
        <taxon>Sapindales</taxon>
        <taxon>Sapindaceae</taxon>
        <taxon>Xanthoceroideae</taxon>
        <taxon>Xanthoceras</taxon>
    </lineage>
</organism>
<feature type="transmembrane region" description="Helical" evidence="2">
    <location>
        <begin position="41"/>
        <end position="62"/>
    </location>
</feature>
<feature type="signal peptide" evidence="3">
    <location>
        <begin position="1"/>
        <end position="31"/>
    </location>
</feature>
<keyword evidence="2" id="KW-0812">Transmembrane</keyword>
<evidence type="ECO:0000256" key="2">
    <source>
        <dbReference type="SAM" id="Phobius"/>
    </source>
</evidence>
<dbReference type="EMBL" id="JAFEMO010000002">
    <property type="protein sequence ID" value="KAH7575999.1"/>
    <property type="molecule type" value="Genomic_DNA"/>
</dbReference>
<gene>
    <name evidence="4" type="ORF">JRO89_XS02G0270900</name>
</gene>
<name>A0ABQ8IHU6_9ROSI</name>
<evidence type="ECO:0000313" key="4">
    <source>
        <dbReference type="EMBL" id="KAH7575999.1"/>
    </source>
</evidence>
<feature type="compositionally biased region" description="Polar residues" evidence="1">
    <location>
        <begin position="422"/>
        <end position="432"/>
    </location>
</feature>
<feature type="compositionally biased region" description="Polar residues" evidence="1">
    <location>
        <begin position="229"/>
        <end position="239"/>
    </location>
</feature>
<feature type="transmembrane region" description="Helical" evidence="2">
    <location>
        <begin position="104"/>
        <end position="121"/>
    </location>
</feature>
<feature type="region of interest" description="Disordered" evidence="1">
    <location>
        <begin position="129"/>
        <end position="245"/>
    </location>
</feature>
<evidence type="ECO:0000313" key="5">
    <source>
        <dbReference type="Proteomes" id="UP000827721"/>
    </source>
</evidence>
<keyword evidence="3" id="KW-0732">Signal</keyword>
<keyword evidence="2" id="KW-0472">Membrane</keyword>
<keyword evidence="2" id="KW-1133">Transmembrane helix</keyword>
<feature type="transmembrane region" description="Helical" evidence="2">
    <location>
        <begin position="317"/>
        <end position="341"/>
    </location>
</feature>
<keyword evidence="5" id="KW-1185">Reference proteome</keyword>
<feature type="transmembrane region" description="Helical" evidence="2">
    <location>
        <begin position="347"/>
        <end position="364"/>
    </location>
</feature>
<reference evidence="4 5" key="1">
    <citation type="submission" date="2021-02" db="EMBL/GenBank/DDBJ databases">
        <title>Plant Genome Project.</title>
        <authorList>
            <person name="Zhang R.-G."/>
        </authorList>
    </citation>
    <scope>NUCLEOTIDE SEQUENCE [LARGE SCALE GENOMIC DNA]</scope>
    <source>
        <tissue evidence="4">Leaves</tissue>
    </source>
</reference>
<comment type="caution">
    <text evidence="4">The sequence shown here is derived from an EMBL/GenBank/DDBJ whole genome shotgun (WGS) entry which is preliminary data.</text>
</comment>
<evidence type="ECO:0000256" key="1">
    <source>
        <dbReference type="SAM" id="MobiDB-lite"/>
    </source>
</evidence>